<evidence type="ECO:0000256" key="3">
    <source>
        <dbReference type="ARBA" id="ARBA00022553"/>
    </source>
</evidence>
<feature type="domain" description="FHA" evidence="10">
    <location>
        <begin position="82"/>
        <end position="135"/>
    </location>
</feature>
<evidence type="ECO:0000256" key="2">
    <source>
        <dbReference type="ARBA" id="ARBA00022527"/>
    </source>
</evidence>
<dbReference type="InterPro" id="IPR000253">
    <property type="entry name" value="FHA_dom"/>
</dbReference>
<keyword evidence="7 8" id="KW-0067">ATP-binding</keyword>
<evidence type="ECO:0000256" key="8">
    <source>
        <dbReference type="PROSITE-ProRule" id="PRU10141"/>
    </source>
</evidence>
<evidence type="ECO:0000313" key="13">
    <source>
        <dbReference type="Proteomes" id="UP000475532"/>
    </source>
</evidence>
<dbReference type="Pfam" id="PF00498">
    <property type="entry name" value="FHA"/>
    <property type="match status" value="1"/>
</dbReference>
<dbReference type="InterPro" id="IPR017441">
    <property type="entry name" value="Protein_kinase_ATP_BS"/>
</dbReference>
<keyword evidence="2" id="KW-0723">Serine/threonine-protein kinase</keyword>
<dbReference type="PROSITE" id="PS50006">
    <property type="entry name" value="FHA_DOMAIN"/>
    <property type="match status" value="1"/>
</dbReference>
<evidence type="ECO:0000313" key="12">
    <source>
        <dbReference type="EMBL" id="NEA26256.1"/>
    </source>
</evidence>
<dbReference type="GO" id="GO:0004674">
    <property type="term" value="F:protein serine/threonine kinase activity"/>
    <property type="evidence" value="ECO:0007669"/>
    <property type="project" value="UniProtKB-KW"/>
</dbReference>
<dbReference type="InterPro" id="IPR011009">
    <property type="entry name" value="Kinase-like_dom_sf"/>
</dbReference>
<evidence type="ECO:0000256" key="6">
    <source>
        <dbReference type="ARBA" id="ARBA00022777"/>
    </source>
</evidence>
<dbReference type="SUPFAM" id="SSF56112">
    <property type="entry name" value="Protein kinase-like (PK-like)"/>
    <property type="match status" value="1"/>
</dbReference>
<keyword evidence="4" id="KW-0808">Transferase</keyword>
<evidence type="ECO:0000256" key="5">
    <source>
        <dbReference type="ARBA" id="ARBA00022741"/>
    </source>
</evidence>
<feature type="binding site" evidence="8">
    <location>
        <position position="244"/>
    </location>
    <ligand>
        <name>ATP</name>
        <dbReference type="ChEBI" id="CHEBI:30616"/>
    </ligand>
</feature>
<dbReference type="CDD" id="cd14014">
    <property type="entry name" value="STKc_PknB_like"/>
    <property type="match status" value="1"/>
</dbReference>
<dbReference type="SUPFAM" id="SSF49879">
    <property type="entry name" value="SMAD/FHA domain"/>
    <property type="match status" value="1"/>
</dbReference>
<dbReference type="GO" id="GO:0005524">
    <property type="term" value="F:ATP binding"/>
    <property type="evidence" value="ECO:0007669"/>
    <property type="project" value="UniProtKB-UniRule"/>
</dbReference>
<comment type="caution">
    <text evidence="12">The sequence shown here is derived from an EMBL/GenBank/DDBJ whole genome shotgun (WGS) entry which is preliminary data.</text>
</comment>
<dbReference type="PROSITE" id="PS50011">
    <property type="entry name" value="PROTEIN_KINASE_DOM"/>
    <property type="match status" value="1"/>
</dbReference>
<keyword evidence="5 8" id="KW-0547">Nucleotide-binding</keyword>
<dbReference type="Proteomes" id="UP000475532">
    <property type="component" value="Unassembled WGS sequence"/>
</dbReference>
<dbReference type="PANTHER" id="PTHR43289:SF6">
    <property type="entry name" value="SERINE_THREONINE-PROTEIN KINASE NEKL-3"/>
    <property type="match status" value="1"/>
</dbReference>
<evidence type="ECO:0000256" key="1">
    <source>
        <dbReference type="ARBA" id="ARBA00012513"/>
    </source>
</evidence>
<dbReference type="Gene3D" id="1.10.510.10">
    <property type="entry name" value="Transferase(Phosphotransferase) domain 1"/>
    <property type="match status" value="1"/>
</dbReference>
<proteinExistence type="predicted"/>
<sequence>MPAHPHRSHRPCDQRRPQCRWPLRAVRRHGRGRPYLGARLGTPSPRPGRVWGRDPVKATVTLEVTEGAQRGRRFVFHERSACIVGRAADCSPRVPDDSDHRTISRHHCLLDINPPDIRVRDFGSRNGTYVNGVKIGQREAGQAPEDADHRHFPEHDLRTGDEIAFGPTVLRVHIDAPGPGTPGPVLESSDPGEVVRRLIDKAAVGEPALAALADYRLERELGRGGMGAVFLARHKVTGTPIAVKAMLPKVAAGDRARERFLREAEVSRRLRHPHIASLYDLGSDGRTFFFTLEYCSGGSVHEFVTGLGRPLTVQEALPIAFQVLDGLGHAHRHGVVHRDLTPHNILLHPGPPGEAPVAKVSDFGLAKSFDQAGLSGLTRTGSAMGKPYFMSRQQVVNFKYSKPDVDVWALAACLYWMLTGAYPRDFPPGKDLWQVVLQDAPIPVRERTPAVPERLAETLDQALRDRPAIGFTTASDLRHALERT</sequence>
<dbReference type="PROSITE" id="PS00109">
    <property type="entry name" value="PROTEIN_KINASE_TYR"/>
    <property type="match status" value="1"/>
</dbReference>
<name>A0A6L9QMG3_9ACTN</name>
<dbReference type="Gene3D" id="2.60.200.20">
    <property type="match status" value="1"/>
</dbReference>
<keyword evidence="3" id="KW-0597">Phosphoprotein</keyword>
<evidence type="ECO:0000259" key="10">
    <source>
        <dbReference type="PROSITE" id="PS50006"/>
    </source>
</evidence>
<accession>A0A6L9QMG3</accession>
<dbReference type="AlphaFoldDB" id="A0A6L9QMG3"/>
<evidence type="ECO:0000256" key="9">
    <source>
        <dbReference type="SAM" id="MobiDB-lite"/>
    </source>
</evidence>
<organism evidence="12 13">
    <name type="scientific">Actinomadura bangladeshensis</name>
    <dbReference type="NCBI Taxonomy" id="453573"/>
    <lineage>
        <taxon>Bacteria</taxon>
        <taxon>Bacillati</taxon>
        <taxon>Actinomycetota</taxon>
        <taxon>Actinomycetes</taxon>
        <taxon>Streptosporangiales</taxon>
        <taxon>Thermomonosporaceae</taxon>
        <taxon>Actinomadura</taxon>
    </lineage>
</organism>
<dbReference type="PANTHER" id="PTHR43289">
    <property type="entry name" value="MITOGEN-ACTIVATED PROTEIN KINASE KINASE KINASE 20-RELATED"/>
    <property type="match status" value="1"/>
</dbReference>
<dbReference type="PROSITE" id="PS00107">
    <property type="entry name" value="PROTEIN_KINASE_ATP"/>
    <property type="match status" value="1"/>
</dbReference>
<dbReference type="Pfam" id="PF00069">
    <property type="entry name" value="Pkinase"/>
    <property type="match status" value="1"/>
</dbReference>
<gene>
    <name evidence="12" type="ORF">G3I70_27730</name>
</gene>
<feature type="region of interest" description="Disordered" evidence="9">
    <location>
        <begin position="33"/>
        <end position="52"/>
    </location>
</feature>
<dbReference type="EMBL" id="JAAGLI010000738">
    <property type="protein sequence ID" value="NEA26256.1"/>
    <property type="molecule type" value="Genomic_DNA"/>
</dbReference>
<dbReference type="InterPro" id="IPR000719">
    <property type="entry name" value="Prot_kinase_dom"/>
</dbReference>
<dbReference type="InterPro" id="IPR008984">
    <property type="entry name" value="SMAD_FHA_dom_sf"/>
</dbReference>
<protein>
    <recommendedName>
        <fullName evidence="1">non-specific serine/threonine protein kinase</fullName>
        <ecNumber evidence="1">2.7.11.1</ecNumber>
    </recommendedName>
</protein>
<keyword evidence="6 12" id="KW-0418">Kinase</keyword>
<reference evidence="12 13" key="1">
    <citation type="submission" date="2020-01" db="EMBL/GenBank/DDBJ databases">
        <title>Insect and environment-associated Actinomycetes.</title>
        <authorList>
            <person name="Currrie C."/>
            <person name="Chevrette M."/>
            <person name="Carlson C."/>
            <person name="Stubbendieck R."/>
            <person name="Wendt-Pienkowski E."/>
        </authorList>
    </citation>
    <scope>NUCLEOTIDE SEQUENCE [LARGE SCALE GENOMIC DNA]</scope>
    <source>
        <strain evidence="12 13">SID10258</strain>
    </source>
</reference>
<dbReference type="SMART" id="SM00240">
    <property type="entry name" value="FHA"/>
    <property type="match status" value="1"/>
</dbReference>
<dbReference type="InterPro" id="IPR008266">
    <property type="entry name" value="Tyr_kinase_AS"/>
</dbReference>
<evidence type="ECO:0000256" key="7">
    <source>
        <dbReference type="ARBA" id="ARBA00022840"/>
    </source>
</evidence>
<evidence type="ECO:0000256" key="4">
    <source>
        <dbReference type="ARBA" id="ARBA00022679"/>
    </source>
</evidence>
<dbReference type="EC" id="2.7.11.1" evidence="1"/>
<evidence type="ECO:0000259" key="11">
    <source>
        <dbReference type="PROSITE" id="PS50011"/>
    </source>
</evidence>
<feature type="domain" description="Protein kinase" evidence="11">
    <location>
        <begin position="215"/>
        <end position="482"/>
    </location>
</feature>